<reference evidence="1" key="1">
    <citation type="submission" date="2014-11" db="EMBL/GenBank/DDBJ databases">
        <authorList>
            <person name="Amaro Gonzalez C."/>
        </authorList>
    </citation>
    <scope>NUCLEOTIDE SEQUENCE</scope>
</reference>
<name>A0A0E9WBR9_ANGAN</name>
<dbReference type="AlphaFoldDB" id="A0A0E9WBR9"/>
<accession>A0A0E9WBR9</accession>
<organism evidence="1">
    <name type="scientific">Anguilla anguilla</name>
    <name type="common">European freshwater eel</name>
    <name type="synonym">Muraena anguilla</name>
    <dbReference type="NCBI Taxonomy" id="7936"/>
    <lineage>
        <taxon>Eukaryota</taxon>
        <taxon>Metazoa</taxon>
        <taxon>Chordata</taxon>
        <taxon>Craniata</taxon>
        <taxon>Vertebrata</taxon>
        <taxon>Euteleostomi</taxon>
        <taxon>Actinopterygii</taxon>
        <taxon>Neopterygii</taxon>
        <taxon>Teleostei</taxon>
        <taxon>Anguilliformes</taxon>
        <taxon>Anguillidae</taxon>
        <taxon>Anguilla</taxon>
    </lineage>
</organism>
<proteinExistence type="predicted"/>
<dbReference type="EMBL" id="GBXM01021639">
    <property type="protein sequence ID" value="JAH86938.1"/>
    <property type="molecule type" value="Transcribed_RNA"/>
</dbReference>
<reference evidence="1" key="2">
    <citation type="journal article" date="2015" name="Fish Shellfish Immunol.">
        <title>Early steps in the European eel (Anguilla anguilla)-Vibrio vulnificus interaction in the gills: Role of the RtxA13 toxin.</title>
        <authorList>
            <person name="Callol A."/>
            <person name="Pajuelo D."/>
            <person name="Ebbesson L."/>
            <person name="Teles M."/>
            <person name="MacKenzie S."/>
            <person name="Amaro C."/>
        </authorList>
    </citation>
    <scope>NUCLEOTIDE SEQUENCE</scope>
</reference>
<protein>
    <submittedName>
        <fullName evidence="1">Uncharacterized protein</fullName>
    </submittedName>
</protein>
<sequence>MVQQQSPTWESNQQPSGYKHRFLHCYAFDLFAHFLLP</sequence>
<evidence type="ECO:0000313" key="1">
    <source>
        <dbReference type="EMBL" id="JAH86938.1"/>
    </source>
</evidence>